<feature type="transmembrane region" description="Helical" evidence="2">
    <location>
        <begin position="108"/>
        <end position="128"/>
    </location>
</feature>
<evidence type="ECO:0000256" key="2">
    <source>
        <dbReference type="SAM" id="Phobius"/>
    </source>
</evidence>
<feature type="transmembrane region" description="Helical" evidence="2">
    <location>
        <begin position="263"/>
        <end position="285"/>
    </location>
</feature>
<feature type="transmembrane region" description="Helical" evidence="2">
    <location>
        <begin position="837"/>
        <end position="857"/>
    </location>
</feature>
<organism evidence="3">
    <name type="scientific">Amphimedon queenslandica</name>
    <name type="common">Sponge</name>
    <dbReference type="NCBI Taxonomy" id="400682"/>
    <lineage>
        <taxon>Eukaryota</taxon>
        <taxon>Metazoa</taxon>
        <taxon>Porifera</taxon>
        <taxon>Demospongiae</taxon>
        <taxon>Heteroscleromorpha</taxon>
        <taxon>Haplosclerida</taxon>
        <taxon>Niphatidae</taxon>
        <taxon>Amphimedon</taxon>
    </lineage>
</organism>
<dbReference type="Gene3D" id="1.20.1250.20">
    <property type="entry name" value="MFS general substrate transporter like domains"/>
    <property type="match status" value="3"/>
</dbReference>
<feature type="transmembrane region" description="Helical" evidence="2">
    <location>
        <begin position="564"/>
        <end position="582"/>
    </location>
</feature>
<feature type="transmembrane region" description="Helical" evidence="2">
    <location>
        <begin position="732"/>
        <end position="749"/>
    </location>
</feature>
<name>A0A1X7UPV9_AMPQE</name>
<feature type="transmembrane region" description="Helical" evidence="2">
    <location>
        <begin position="45"/>
        <end position="63"/>
    </location>
</feature>
<feature type="transmembrane region" description="Helical" evidence="2">
    <location>
        <begin position="877"/>
        <end position="897"/>
    </location>
</feature>
<dbReference type="PANTHER" id="PTHR11654">
    <property type="entry name" value="OLIGOPEPTIDE TRANSPORTER-RELATED"/>
    <property type="match status" value="1"/>
</dbReference>
<proteinExistence type="predicted"/>
<feature type="transmembrane region" description="Helical" evidence="2">
    <location>
        <begin position="70"/>
        <end position="88"/>
    </location>
</feature>
<dbReference type="InterPro" id="IPR036259">
    <property type="entry name" value="MFS_trans_sf"/>
</dbReference>
<dbReference type="EnsemblMetazoa" id="Aqu2.1.29681_001">
    <property type="protein sequence ID" value="Aqu2.1.29681_001"/>
    <property type="gene ID" value="Aqu2.1.29681"/>
</dbReference>
<keyword evidence="1" id="KW-0571">Peptide transport</keyword>
<evidence type="ECO:0000256" key="1">
    <source>
        <dbReference type="ARBA" id="ARBA00022856"/>
    </source>
</evidence>
<keyword evidence="2" id="KW-1133">Transmembrane helix</keyword>
<dbReference type="OrthoDB" id="8904098at2759"/>
<keyword evidence="2" id="KW-0812">Transmembrane</keyword>
<reference evidence="3" key="1">
    <citation type="submission" date="2017-05" db="UniProtKB">
        <authorList>
            <consortium name="EnsemblMetazoa"/>
        </authorList>
    </citation>
    <scope>IDENTIFICATION</scope>
</reference>
<feature type="transmembrane region" description="Helical" evidence="2">
    <location>
        <begin position="386"/>
        <end position="411"/>
    </location>
</feature>
<protein>
    <submittedName>
        <fullName evidence="3">Uncharacterized protein</fullName>
    </submittedName>
</protein>
<feature type="transmembrane region" description="Helical" evidence="2">
    <location>
        <begin position="166"/>
        <end position="186"/>
    </location>
</feature>
<feature type="transmembrane region" description="Helical" evidence="2">
    <location>
        <begin position="362"/>
        <end position="380"/>
    </location>
</feature>
<dbReference type="InParanoid" id="A0A1X7UPV9"/>
<feature type="transmembrane region" description="Helical" evidence="2">
    <location>
        <begin position="423"/>
        <end position="441"/>
    </location>
</feature>
<feature type="transmembrane region" description="Helical" evidence="2">
    <location>
        <begin position="503"/>
        <end position="524"/>
    </location>
</feature>
<sequence>MLTRMSVGIFLAFIVTVSKVIIFVIERSHPDINNFGKLLFIPQTIQSLSFILVYPVSLEFTVAQSPVHMRGVMVGLWYATAWGLDYLINTTLKFPFDCESQYICTSFYYYITKSVLVLIILIVFVILAKRYKYRVRENEVNIVQIVDDHYQRYMNQREQFGSDTDILVLLWNYLMFAQYFLISRFIGGSSDEIVPTAWYRYGFVFLTCSGWLSFPFLGLLADVWIGRYKAILIGIVLCFISWIIIGIGFIVDSYLASKTVLYSIYSFACVFQFSASGVSASLVLVSHSFFKHKLENISLIKNPIKLIVRVLCYARKHKYPENRSALTYWEEEAPSRLDLGKDKYGGPFTEEEVEDVKTIFRMLPLFIGFVAIGVSDDYYWSAVDSFTLPTCFAVTDSIYSLCLVILIVCFYKYIPSMLTRMSVGIFLAFIATVSKVIIFVIERSHPDINNFVSLEFTVAQSPVHMRGVMVGLWYATAWGLGYLINTTLKFPFDCESQYICTSFYYYITKSVLVLIILIVFVILAKRYKYRVRENEVNIVQIVDDHYQRYLNQREQFGSDTDSDFSILVLLWNFLIYTHYFLFSRFTGIFATEAAPATWYNFTANIIQYNIDQLVGASADELNFVIYWHMLSEPLVASIFYLLQCLFYSTSGVSVSLVLVSHSFLKHKLENISLIKNPIKLIVRVLCYARKHKYPENRSALTYWEEEAPSRLDLGKDKYGGPFTEEEVEDVKTVFRMLPLFIGFLAFILSDDTYWSAVKSFTLTTCLAVTDSHYRFCSVILIVCFYKYIPSMLTRMSVGIFLAFIVIVSKVIIFVIDRSHPDISSFVSLEFTVAQSPVHMRGVMVGLWYACWGIGLFINFTVKFPFACESQYIYTSFYYYITKSVLVLIILIVFVILAKRYKFRVRENEVNIVQIVDDHYQRYMEQEERNGHDSDEFSILSY</sequence>
<evidence type="ECO:0000313" key="3">
    <source>
        <dbReference type="EnsemblMetazoa" id="Aqu2.1.29681_001"/>
    </source>
</evidence>
<feature type="transmembrane region" description="Helical" evidence="2">
    <location>
        <begin position="7"/>
        <end position="25"/>
    </location>
</feature>
<feature type="transmembrane region" description="Helical" evidence="2">
    <location>
        <begin position="198"/>
        <end position="219"/>
    </location>
</feature>
<feature type="transmembrane region" description="Helical" evidence="2">
    <location>
        <begin position="795"/>
        <end position="816"/>
    </location>
</feature>
<dbReference type="AlphaFoldDB" id="A0A1X7UPV9"/>
<dbReference type="GO" id="GO:0015833">
    <property type="term" value="P:peptide transport"/>
    <property type="evidence" value="ECO:0007669"/>
    <property type="project" value="UniProtKB-KW"/>
</dbReference>
<keyword evidence="2" id="KW-0472">Membrane</keyword>
<feature type="transmembrane region" description="Helical" evidence="2">
    <location>
        <begin position="231"/>
        <end position="251"/>
    </location>
</feature>
<accession>A0A1X7UPV9</accession>
<keyword evidence="1" id="KW-0653">Protein transport</keyword>
<keyword evidence="1" id="KW-0813">Transport</keyword>